<dbReference type="PANTHER" id="PTHR37984">
    <property type="entry name" value="PROTEIN CBG26694"/>
    <property type="match status" value="1"/>
</dbReference>
<dbReference type="InterPro" id="IPR041577">
    <property type="entry name" value="RT_RNaseH_2"/>
</dbReference>
<feature type="domain" description="Reverse transcriptase/retrotransposon-derived protein RNase H-like" evidence="1">
    <location>
        <begin position="318"/>
        <end position="375"/>
    </location>
</feature>
<dbReference type="InterPro" id="IPR043502">
    <property type="entry name" value="DNA/RNA_pol_sf"/>
</dbReference>
<dbReference type="SUPFAM" id="SSF56672">
    <property type="entry name" value="DNA/RNA polymerases"/>
    <property type="match status" value="1"/>
</dbReference>
<comment type="caution">
    <text evidence="2">The sequence shown here is derived from an EMBL/GenBank/DDBJ whole genome shotgun (WGS) entry which is preliminary data.</text>
</comment>
<accession>A0AAV7TD62</accession>
<dbReference type="PANTHER" id="PTHR37984:SF9">
    <property type="entry name" value="INTEGRASE CATALYTIC DOMAIN-CONTAINING PROTEIN"/>
    <property type="match status" value="1"/>
</dbReference>
<dbReference type="InterPro" id="IPR050951">
    <property type="entry name" value="Retrovirus_Pol_polyprotein"/>
</dbReference>
<evidence type="ECO:0000313" key="3">
    <source>
        <dbReference type="Proteomes" id="UP001066276"/>
    </source>
</evidence>
<gene>
    <name evidence="2" type="ORF">NDU88_005639</name>
</gene>
<proteinExistence type="predicted"/>
<dbReference type="Proteomes" id="UP001066276">
    <property type="component" value="Chromosome 4_1"/>
</dbReference>
<reference evidence="2" key="1">
    <citation type="journal article" date="2022" name="bioRxiv">
        <title>Sequencing and chromosome-scale assembly of the giantPleurodeles waltlgenome.</title>
        <authorList>
            <person name="Brown T."/>
            <person name="Elewa A."/>
            <person name="Iarovenko S."/>
            <person name="Subramanian E."/>
            <person name="Araus A.J."/>
            <person name="Petzold A."/>
            <person name="Susuki M."/>
            <person name="Suzuki K.-i.T."/>
            <person name="Hayashi T."/>
            <person name="Toyoda A."/>
            <person name="Oliveira C."/>
            <person name="Osipova E."/>
            <person name="Leigh N.D."/>
            <person name="Simon A."/>
            <person name="Yun M.H."/>
        </authorList>
    </citation>
    <scope>NUCLEOTIDE SEQUENCE</scope>
    <source>
        <strain evidence="2">20211129_DDA</strain>
        <tissue evidence="2">Liver</tissue>
    </source>
</reference>
<dbReference type="EMBL" id="JANPWB010000007">
    <property type="protein sequence ID" value="KAJ1173813.1"/>
    <property type="molecule type" value="Genomic_DNA"/>
</dbReference>
<name>A0AAV7TD62_PLEWA</name>
<protein>
    <recommendedName>
        <fullName evidence="1">Reverse transcriptase/retrotransposon-derived protein RNase H-like domain-containing protein</fullName>
    </recommendedName>
</protein>
<dbReference type="AlphaFoldDB" id="A0AAV7TD62"/>
<evidence type="ECO:0000313" key="2">
    <source>
        <dbReference type="EMBL" id="KAJ1173813.1"/>
    </source>
</evidence>
<dbReference type="Pfam" id="PF17919">
    <property type="entry name" value="RT_RNaseH_2"/>
    <property type="match status" value="1"/>
</dbReference>
<keyword evidence="3" id="KW-1185">Reference proteome</keyword>
<evidence type="ECO:0000259" key="1">
    <source>
        <dbReference type="Pfam" id="PF17919"/>
    </source>
</evidence>
<organism evidence="2 3">
    <name type="scientific">Pleurodeles waltl</name>
    <name type="common">Iberian ribbed newt</name>
    <dbReference type="NCBI Taxonomy" id="8319"/>
    <lineage>
        <taxon>Eukaryota</taxon>
        <taxon>Metazoa</taxon>
        <taxon>Chordata</taxon>
        <taxon>Craniata</taxon>
        <taxon>Vertebrata</taxon>
        <taxon>Euteleostomi</taxon>
        <taxon>Amphibia</taxon>
        <taxon>Batrachia</taxon>
        <taxon>Caudata</taxon>
        <taxon>Salamandroidea</taxon>
        <taxon>Salamandridae</taxon>
        <taxon>Pleurodelinae</taxon>
        <taxon>Pleurodeles</taxon>
    </lineage>
</organism>
<sequence length="521" mass="58408">MYLGAISGARFRPERKKNILLHSLGFEGRSVFKYLPALVLEEGEEIDEYAETVKKLELRFDIQPSLVVIRHKFFKREQNPGEDVDTFVSALRKLAADCQFQAFSDQLVRDQFIAKCTDKSIQQKLLSLNNPSLDETLRLAKSIETSKLSVKELESRTTENIGMVNSQDGKILKSTKTSSKPCFKQSNICFRCGNMNHIKSGRGCPAKNATGRKCNKVGQFAKVCQSGTMSVGYQQGSGKLPNGSGVAYVTEVDDGDVDRIQEEFRDMVMIVTEDQIVTGDPTRCVDPYVEIGFGDKVIKRLVDSGARITMITQELCKEEAFEWIKSQLVEPKILKPFDPDVQCIITVDASSFGVGDVLTQAKEGNKNVRADFFSRFPLVEDAGVGEDEHDVDNCFIAAVDLEDMCVISECEMSVEDDILMRGERFVRPESRRKRIVAAAHEGHLGRTLTKRRLRETEEDNVVLPRPRDSRLTSRARERELETLGVERTVEGGSCDIAAVYIFNKMILTFSTLVVVFTTEST</sequence>